<feature type="transmembrane region" description="Helical" evidence="1">
    <location>
        <begin position="88"/>
        <end position="108"/>
    </location>
</feature>
<evidence type="ECO:0000259" key="2">
    <source>
        <dbReference type="Pfam" id="PF04773"/>
    </source>
</evidence>
<dbReference type="Pfam" id="PF04773">
    <property type="entry name" value="FecR"/>
    <property type="match status" value="1"/>
</dbReference>
<organism evidence="3 4">
    <name type="scientific">Rosistilla ulvae</name>
    <dbReference type="NCBI Taxonomy" id="1930277"/>
    <lineage>
        <taxon>Bacteria</taxon>
        <taxon>Pseudomonadati</taxon>
        <taxon>Planctomycetota</taxon>
        <taxon>Planctomycetia</taxon>
        <taxon>Pirellulales</taxon>
        <taxon>Pirellulaceae</taxon>
        <taxon>Rosistilla</taxon>
    </lineage>
</organism>
<keyword evidence="4" id="KW-1185">Reference proteome</keyword>
<evidence type="ECO:0000313" key="4">
    <source>
        <dbReference type="Proteomes" id="UP000319557"/>
    </source>
</evidence>
<dbReference type="Pfam" id="PF13385">
    <property type="entry name" value="Laminin_G_3"/>
    <property type="match status" value="1"/>
</dbReference>
<protein>
    <submittedName>
        <fullName evidence="3">FecR protein</fullName>
    </submittedName>
</protein>
<name>A0A517LUK6_9BACT</name>
<dbReference type="EMBL" id="CP036261">
    <property type="protein sequence ID" value="QDS86307.1"/>
    <property type="molecule type" value="Genomic_DNA"/>
</dbReference>
<dbReference type="SUPFAM" id="SSF49899">
    <property type="entry name" value="Concanavalin A-like lectins/glucanases"/>
    <property type="match status" value="1"/>
</dbReference>
<keyword evidence="1" id="KW-1133">Transmembrane helix</keyword>
<dbReference type="InterPro" id="IPR013320">
    <property type="entry name" value="ConA-like_dom_sf"/>
</dbReference>
<dbReference type="Gene3D" id="2.60.120.1440">
    <property type="match status" value="1"/>
</dbReference>
<evidence type="ECO:0000313" key="3">
    <source>
        <dbReference type="EMBL" id="QDS86307.1"/>
    </source>
</evidence>
<proteinExistence type="predicted"/>
<dbReference type="Proteomes" id="UP000319557">
    <property type="component" value="Chromosome"/>
</dbReference>
<evidence type="ECO:0000256" key="1">
    <source>
        <dbReference type="SAM" id="Phobius"/>
    </source>
</evidence>
<keyword evidence="1" id="KW-0812">Transmembrane</keyword>
<reference evidence="3 4" key="1">
    <citation type="submission" date="2019-02" db="EMBL/GenBank/DDBJ databases">
        <title>Deep-cultivation of Planctomycetes and their phenomic and genomic characterization uncovers novel biology.</title>
        <authorList>
            <person name="Wiegand S."/>
            <person name="Jogler M."/>
            <person name="Boedeker C."/>
            <person name="Pinto D."/>
            <person name="Vollmers J."/>
            <person name="Rivas-Marin E."/>
            <person name="Kohn T."/>
            <person name="Peeters S.H."/>
            <person name="Heuer A."/>
            <person name="Rast P."/>
            <person name="Oberbeckmann S."/>
            <person name="Bunk B."/>
            <person name="Jeske O."/>
            <person name="Meyerdierks A."/>
            <person name="Storesund J.E."/>
            <person name="Kallscheuer N."/>
            <person name="Luecker S."/>
            <person name="Lage O.M."/>
            <person name="Pohl T."/>
            <person name="Merkel B.J."/>
            <person name="Hornburger P."/>
            <person name="Mueller R.-W."/>
            <person name="Bruemmer F."/>
            <person name="Labrenz M."/>
            <person name="Spormann A.M."/>
            <person name="Op den Camp H."/>
            <person name="Overmann J."/>
            <person name="Amann R."/>
            <person name="Jetten M.S.M."/>
            <person name="Mascher T."/>
            <person name="Medema M.H."/>
            <person name="Devos D.P."/>
            <person name="Kaster A.-K."/>
            <person name="Ovreas L."/>
            <person name="Rohde M."/>
            <person name="Galperin M.Y."/>
            <person name="Jogler C."/>
        </authorList>
    </citation>
    <scope>NUCLEOTIDE SEQUENCE [LARGE SCALE GENOMIC DNA]</scope>
    <source>
        <strain evidence="3 4">EC9</strain>
    </source>
</reference>
<dbReference type="OrthoDB" id="258532at2"/>
<dbReference type="Gene3D" id="2.60.120.200">
    <property type="match status" value="1"/>
</dbReference>
<dbReference type="AlphaFoldDB" id="A0A517LUK6"/>
<dbReference type="KEGG" id="ruv:EC9_04680"/>
<dbReference type="InterPro" id="IPR012373">
    <property type="entry name" value="Ferrdict_sens_TM"/>
</dbReference>
<sequence>MTPEEREQLIDSLIDGEIDEADFLRIEAELSVDPEVRALYYNRLKLDLLLQREASGSVDDSSSAVAQAVAPSAAIPPVASVNILQRRLTGIFAVLAATVLGFVAWSVWNPDSSRLGSPAGLAGKLEPTAAGFAILQGQSDAVWEGDPLATGSLVPSGPLRLRSGVAQIELFSGVRMVIEGDAQFVVESAMLVRLDRGRARAQVPEAARGFRVQTRHGDLIDLGTEFAIDAGDEAARVEVLAGEVELHRQGTARQRVLEGDAWQLSDAGVSERSDSESLQVIGPDAFERQLSSQQIDQRRQWQQRVASMRADDRLIAWYQTQQTSADGRQLPNLAEPDLHQAGAAAIVACQPASDRWGQAGGALDLSRTGSRIRVDVPGEFGGLTMLCWVKIHSLDRLYNSLFLTDGHELNEPHWQIMNDGRLFFSVKKFDESNGKRRRPDKYNFYSPPFWDPSFSGQWIMLATTYDAQARRVSHYLNGAEIGSEAVPADYLVPQVTIGPASIGNWSEPMYRTDPQFVVRNLNGSLDEFVLYSSALSGSEIAELYRLGNPAR</sequence>
<dbReference type="RefSeq" id="WP_145341989.1">
    <property type="nucleotide sequence ID" value="NZ_CP036261.1"/>
</dbReference>
<keyword evidence="1" id="KW-0472">Membrane</keyword>
<gene>
    <name evidence="3" type="ORF">EC9_04680</name>
</gene>
<dbReference type="GO" id="GO:0016989">
    <property type="term" value="F:sigma factor antagonist activity"/>
    <property type="evidence" value="ECO:0007669"/>
    <property type="project" value="TreeGrafter"/>
</dbReference>
<feature type="domain" description="FecR protein" evidence="2">
    <location>
        <begin position="166"/>
        <end position="245"/>
    </location>
</feature>
<accession>A0A517LUK6</accession>
<dbReference type="PANTHER" id="PTHR30273:SF2">
    <property type="entry name" value="PROTEIN FECR"/>
    <property type="match status" value="1"/>
</dbReference>
<dbReference type="PANTHER" id="PTHR30273">
    <property type="entry name" value="PERIPLASMIC SIGNAL SENSOR AND SIGMA FACTOR ACTIVATOR FECR-RELATED"/>
    <property type="match status" value="1"/>
</dbReference>
<dbReference type="InterPro" id="IPR006860">
    <property type="entry name" value="FecR"/>
</dbReference>